<organism evidence="2 3">
    <name type="scientific">Porphyromonas gingivalis</name>
    <name type="common">Bacteroides gingivalis</name>
    <dbReference type="NCBI Taxonomy" id="837"/>
    <lineage>
        <taxon>Bacteria</taxon>
        <taxon>Pseudomonadati</taxon>
        <taxon>Bacteroidota</taxon>
        <taxon>Bacteroidia</taxon>
        <taxon>Bacteroidales</taxon>
        <taxon>Porphyromonadaceae</taxon>
        <taxon>Porphyromonas</taxon>
    </lineage>
</organism>
<proteinExistence type="predicted"/>
<dbReference type="EMBL" id="CP116613">
    <property type="protein sequence ID" value="WCG00042.1"/>
    <property type="molecule type" value="Genomic_DNA"/>
</dbReference>
<gene>
    <name evidence="2" type="ORF">NY149_05310</name>
</gene>
<evidence type="ECO:0000313" key="2">
    <source>
        <dbReference type="EMBL" id="WCG00042.1"/>
    </source>
</evidence>
<dbReference type="Proteomes" id="UP001179540">
    <property type="component" value="Chromosome"/>
</dbReference>
<name>A0AAE9X855_PORGN</name>
<reference evidence="2" key="1">
    <citation type="submission" date="2023-01" db="EMBL/GenBank/DDBJ databases">
        <title>Phages are important unrecognized players in the ecology of the oral pathogen Porphyromonas gingivalis.</title>
        <authorList>
            <person name="Matrishin C.B."/>
            <person name="Kauffman K.M."/>
        </authorList>
    </citation>
    <scope>NUCLEOTIDE SEQUENCE</scope>
    <source>
        <strain evidence="2">HG1691old</strain>
    </source>
</reference>
<evidence type="ECO:0000256" key="1">
    <source>
        <dbReference type="SAM" id="MobiDB-lite"/>
    </source>
</evidence>
<feature type="region of interest" description="Disordered" evidence="1">
    <location>
        <begin position="1"/>
        <end position="42"/>
    </location>
</feature>
<sequence>MAREFFRFGSGSKNFTRHNGKILARESQKTRTAFRPIPEPNS</sequence>
<accession>A0AAE9X855</accession>
<dbReference type="AlphaFoldDB" id="A0AAE9X855"/>
<evidence type="ECO:0000313" key="3">
    <source>
        <dbReference type="Proteomes" id="UP001179540"/>
    </source>
</evidence>
<protein>
    <submittedName>
        <fullName evidence="2">Uncharacterized protein</fullName>
    </submittedName>
</protein>